<dbReference type="Pfam" id="PF00012">
    <property type="entry name" value="HSP70"/>
    <property type="match status" value="1"/>
</dbReference>
<dbReference type="Proteomes" id="UP000324800">
    <property type="component" value="Unassembled WGS sequence"/>
</dbReference>
<dbReference type="AlphaFoldDB" id="A0A5J4WRI5"/>
<evidence type="ECO:0000313" key="5">
    <source>
        <dbReference type="Proteomes" id="UP000324800"/>
    </source>
</evidence>
<dbReference type="InterPro" id="IPR043129">
    <property type="entry name" value="ATPase_NBD"/>
</dbReference>
<dbReference type="GO" id="GO:0005524">
    <property type="term" value="F:ATP binding"/>
    <property type="evidence" value="ECO:0007669"/>
    <property type="project" value="UniProtKB-KW"/>
</dbReference>
<dbReference type="InterPro" id="IPR013126">
    <property type="entry name" value="Hsp_70_fam"/>
</dbReference>
<dbReference type="SUPFAM" id="SSF53067">
    <property type="entry name" value="Actin-like ATPase domain"/>
    <property type="match status" value="1"/>
</dbReference>
<evidence type="ECO:0000313" key="4">
    <source>
        <dbReference type="EMBL" id="KAA6396679.1"/>
    </source>
</evidence>
<keyword evidence="2" id="KW-0067">ATP-binding</keyword>
<protein>
    <submittedName>
        <fullName evidence="4">Uncharacterized protein</fullName>
    </submittedName>
</protein>
<dbReference type="OrthoDB" id="434160at2759"/>
<dbReference type="EMBL" id="SNRW01001366">
    <property type="protein sequence ID" value="KAA6396679.1"/>
    <property type="molecule type" value="Genomic_DNA"/>
</dbReference>
<reference evidence="4 5" key="1">
    <citation type="submission" date="2019-03" db="EMBL/GenBank/DDBJ databases">
        <title>Single cell metagenomics reveals metabolic interactions within the superorganism composed of flagellate Streblomastix strix and complex community of Bacteroidetes bacteria on its surface.</title>
        <authorList>
            <person name="Treitli S.C."/>
            <person name="Kolisko M."/>
            <person name="Husnik F."/>
            <person name="Keeling P."/>
            <person name="Hampl V."/>
        </authorList>
    </citation>
    <scope>NUCLEOTIDE SEQUENCE [LARGE SCALE GENOMIC DNA]</scope>
    <source>
        <strain evidence="4">ST1C</strain>
    </source>
</reference>
<comment type="caution">
    <text evidence="4">The sequence shown here is derived from an EMBL/GenBank/DDBJ whole genome shotgun (WGS) entry which is preliminary data.</text>
</comment>
<keyword evidence="1" id="KW-0547">Nucleotide-binding</keyword>
<accession>A0A5J4WRI5</accession>
<proteinExistence type="predicted"/>
<feature type="region of interest" description="Disordered" evidence="3">
    <location>
        <begin position="60"/>
        <end position="107"/>
    </location>
</feature>
<gene>
    <name evidence="4" type="ORF">EZS28_007794</name>
</gene>
<dbReference type="Gene3D" id="3.30.420.40">
    <property type="match status" value="2"/>
</dbReference>
<name>A0A5J4WRI5_9EUKA</name>
<feature type="compositionally biased region" description="Low complexity" evidence="3">
    <location>
        <begin position="587"/>
        <end position="599"/>
    </location>
</feature>
<feature type="compositionally biased region" description="Polar residues" evidence="3">
    <location>
        <begin position="554"/>
        <end position="583"/>
    </location>
</feature>
<feature type="compositionally biased region" description="Low complexity" evidence="3">
    <location>
        <begin position="60"/>
        <end position="70"/>
    </location>
</feature>
<sequence length="655" mass="74525">MLRFVEIVGGSSRIPLFQQSIEEMFKFISVGKTIDSEEAIAKGCARVALQQSPWGAELFSESMNQQQSQSNKRRLISKSPIPQFRSPPPQIRSPINKIRSPPPQIRSPIQINSPPPQILSPISSMNQDNQGYGFISLIDIIPRTITIAYHKLGEGGSGFNPNNGNTIGIPPQGLNEQISDQWVGIGRYRPSVPSSSHIISTIDERGRNSQIKTVRAALTAISINEIPSQNIKQPLPQYQPIQLNGPPAVFIVQESDSHDNILKQRQTGFGGIQQNKAPIKIRISLNESGIITIEGAFALIGSREIPVRCSIGNDIQQPQIPMNQTQYSLFDGCVYVPICNGIPRSLEKMRHEIDLFRQGIENDNEFQRLSNARNEMEQILINLEEEEGLQGQQITNINNRRIIEQARKWFDEEEEEENRSSSDYERKIIEIQRISRIGSIGGQSSNIGTSNIQEREIGRGRIKQKQIDQRKYQFTILQEIMNGCNELIAECQKQRKTWLIQEIQEMQNTSLAILGEQNYEKQGRDDNTQYDETIAHEVLEQYRQLKQHWIQQLDTRNTVNTTPQQTEPRNMMQTQSSFQNGSERSSDGSVPSFQSSSSSPIGYSLRELQRSGICTEEEEMIHFQSFVANSRYSFNLNFDSIRDIQAHRKWIDMNN</sequence>
<evidence type="ECO:0000256" key="2">
    <source>
        <dbReference type="ARBA" id="ARBA00022840"/>
    </source>
</evidence>
<evidence type="ECO:0000256" key="3">
    <source>
        <dbReference type="SAM" id="MobiDB-lite"/>
    </source>
</evidence>
<organism evidence="4 5">
    <name type="scientific">Streblomastix strix</name>
    <dbReference type="NCBI Taxonomy" id="222440"/>
    <lineage>
        <taxon>Eukaryota</taxon>
        <taxon>Metamonada</taxon>
        <taxon>Preaxostyla</taxon>
        <taxon>Oxymonadida</taxon>
        <taxon>Streblomastigidae</taxon>
        <taxon>Streblomastix</taxon>
    </lineage>
</organism>
<dbReference type="GO" id="GO:0140662">
    <property type="term" value="F:ATP-dependent protein folding chaperone"/>
    <property type="evidence" value="ECO:0007669"/>
    <property type="project" value="InterPro"/>
</dbReference>
<feature type="region of interest" description="Disordered" evidence="3">
    <location>
        <begin position="554"/>
        <end position="601"/>
    </location>
</feature>
<evidence type="ECO:0000256" key="1">
    <source>
        <dbReference type="ARBA" id="ARBA00022741"/>
    </source>
</evidence>